<dbReference type="EMBL" id="CP043451">
    <property type="protein sequence ID" value="QEM06618.1"/>
    <property type="molecule type" value="Genomic_DNA"/>
</dbReference>
<evidence type="ECO:0000313" key="5">
    <source>
        <dbReference type="Proteomes" id="UP000663940"/>
    </source>
</evidence>
<reference evidence="3 5" key="2">
    <citation type="submission" date="2021-03" db="EMBL/GenBank/DDBJ databases">
        <title>Mucilaginibacter strains isolated from gold and copper mining confer multi heavy-metal resistance.</title>
        <authorList>
            <person name="Li Y."/>
        </authorList>
    </citation>
    <scope>NUCLEOTIDE SEQUENCE [LARGE SCALE GENOMIC DNA]</scope>
    <source>
        <strain evidence="3 5">P2-4</strain>
    </source>
</reference>
<dbReference type="EMBL" id="CP071880">
    <property type="protein sequence ID" value="QTE50849.1"/>
    <property type="molecule type" value="Genomic_DNA"/>
</dbReference>
<dbReference type="AlphaFoldDB" id="A0AAE6MKC1"/>
<dbReference type="SUPFAM" id="SSF82171">
    <property type="entry name" value="DPP6 N-terminal domain-like"/>
    <property type="match status" value="1"/>
</dbReference>
<evidence type="ECO:0000313" key="2">
    <source>
        <dbReference type="EMBL" id="QEM06618.1"/>
    </source>
</evidence>
<evidence type="ECO:0008006" key="6">
    <source>
        <dbReference type="Google" id="ProtNLM"/>
    </source>
</evidence>
<name>A0AAE6MKC1_9SPHI</name>
<evidence type="ECO:0000313" key="3">
    <source>
        <dbReference type="EMBL" id="QTE50849.1"/>
    </source>
</evidence>
<feature type="chain" id="PRO_5041957329" description="T9SS C-terminal target domain-containing protein" evidence="1">
    <location>
        <begin position="21"/>
        <end position="293"/>
    </location>
</feature>
<sequence length="293" mass="33374">MRKIKLIIIFVLLGSGFVHAQERLLHEVADLPDPLRENSSLVFTKAGLWTMNDGPATNLYRIDERTGKILQEVRLSGCQTMDTEALTADANYLYIGDFGNNHEPRTNFHILRIKLSEITKAAKQDIQAELISYTYEDFGVVDLNSSTDHFDCEAMLSLNDKIYLFTKRRGDHRTILYELSNTPGKQLAKKLQVFNSDGLITDAAINKSGTEIALIGYLKGHKNSFVWLLNNFKGNQFFSGKQQRIEIAKDVKSWQTEGIAYKSDNHLFISCEQTNDVNCRLYKVSRQQLITNK</sequence>
<evidence type="ECO:0000313" key="4">
    <source>
        <dbReference type="Proteomes" id="UP000250557"/>
    </source>
</evidence>
<reference evidence="2 4" key="1">
    <citation type="submission" date="2019-08" db="EMBL/GenBank/DDBJ databases">
        <title>Comparative genome analysis confer to the adaptation heavy metal polluted environment.</title>
        <authorList>
            <person name="Li Y."/>
        </authorList>
    </citation>
    <scope>NUCLEOTIDE SEQUENCE [LARGE SCALE GENOMIC DNA]</scope>
    <source>
        <strain evidence="2 4">P2</strain>
    </source>
</reference>
<evidence type="ECO:0000256" key="1">
    <source>
        <dbReference type="SAM" id="SignalP"/>
    </source>
</evidence>
<proteinExistence type="predicted"/>
<protein>
    <recommendedName>
        <fullName evidence="6">T9SS C-terminal target domain-containing protein</fullName>
    </recommendedName>
</protein>
<keyword evidence="5" id="KW-1185">Reference proteome</keyword>
<gene>
    <name evidence="2" type="ORF">DIU31_025060</name>
    <name evidence="3" type="ORF">J3L21_02365</name>
</gene>
<dbReference type="RefSeq" id="WP_146750345.1">
    <property type="nucleotide sequence ID" value="NZ_CP043451.1"/>
</dbReference>
<feature type="signal peptide" evidence="1">
    <location>
        <begin position="1"/>
        <end position="20"/>
    </location>
</feature>
<keyword evidence="1" id="KW-0732">Signal</keyword>
<accession>A0AAE6MKC1</accession>
<dbReference type="Proteomes" id="UP000250557">
    <property type="component" value="Chromosome"/>
</dbReference>
<organism evidence="2 4">
    <name type="scientific">Mucilaginibacter rubeus</name>
    <dbReference type="NCBI Taxonomy" id="2027860"/>
    <lineage>
        <taxon>Bacteria</taxon>
        <taxon>Pseudomonadati</taxon>
        <taxon>Bacteroidota</taxon>
        <taxon>Sphingobacteriia</taxon>
        <taxon>Sphingobacteriales</taxon>
        <taxon>Sphingobacteriaceae</taxon>
        <taxon>Mucilaginibacter</taxon>
    </lineage>
</organism>
<dbReference type="Proteomes" id="UP000663940">
    <property type="component" value="Chromosome"/>
</dbReference>